<feature type="domain" description="Zn(2)-C6 fungal-type" evidence="9">
    <location>
        <begin position="16"/>
        <end position="45"/>
    </location>
</feature>
<dbReference type="GO" id="GO:0005634">
    <property type="term" value="C:nucleus"/>
    <property type="evidence" value="ECO:0007669"/>
    <property type="project" value="UniProtKB-SubCell"/>
</dbReference>
<dbReference type="EMBL" id="JARJCN010000005">
    <property type="protein sequence ID" value="KAJ7100696.1"/>
    <property type="molecule type" value="Genomic_DNA"/>
</dbReference>
<dbReference type="InterPro" id="IPR007219">
    <property type="entry name" value="XnlR_reg_dom"/>
</dbReference>
<keyword evidence="7" id="KW-0539">Nucleus</keyword>
<dbReference type="PROSITE" id="PS50048">
    <property type="entry name" value="ZN2_CY6_FUNGAL_2"/>
    <property type="match status" value="1"/>
</dbReference>
<feature type="compositionally biased region" description="Low complexity" evidence="8">
    <location>
        <begin position="444"/>
        <end position="455"/>
    </location>
</feature>
<dbReference type="PANTHER" id="PTHR31313:SF81">
    <property type="entry name" value="TY1 ENHANCER ACTIVATOR"/>
    <property type="match status" value="1"/>
</dbReference>
<feature type="non-terminal residue" evidence="10">
    <location>
        <position position="1"/>
    </location>
</feature>
<evidence type="ECO:0000256" key="8">
    <source>
        <dbReference type="SAM" id="MobiDB-lite"/>
    </source>
</evidence>
<organism evidence="10 11">
    <name type="scientific">Mycena belliarum</name>
    <dbReference type="NCBI Taxonomy" id="1033014"/>
    <lineage>
        <taxon>Eukaryota</taxon>
        <taxon>Fungi</taxon>
        <taxon>Dikarya</taxon>
        <taxon>Basidiomycota</taxon>
        <taxon>Agaricomycotina</taxon>
        <taxon>Agaricomycetes</taxon>
        <taxon>Agaricomycetidae</taxon>
        <taxon>Agaricales</taxon>
        <taxon>Marasmiineae</taxon>
        <taxon>Mycenaceae</taxon>
        <taxon>Mycena</taxon>
    </lineage>
</organism>
<evidence type="ECO:0000313" key="10">
    <source>
        <dbReference type="EMBL" id="KAJ7100696.1"/>
    </source>
</evidence>
<keyword evidence="6" id="KW-0804">Transcription</keyword>
<dbReference type="PROSITE" id="PS00463">
    <property type="entry name" value="ZN2_CY6_FUNGAL_1"/>
    <property type="match status" value="1"/>
</dbReference>
<sequence length="729" mass="76520">MPSPPPPGRNKKVSRACNTCRLKRKKCDGLEPCIFCTDTKVECSYSREPRRRGPPSGYLRYMEMRVTILETLLGRFIQTSGPQSALHLYNAACTLSSESKSRTQDVWDAYKQVWSACDAARPVHELVITFAPFSPADNHTPAVKALLPVAGKQSAPPSPAQAPPPSPPDTGFSCTNESFERTHSNEPPAAHFTERTHTTNVASITDLDPMPMFLPSPPADSVIPSTYPGAYWRPADLASSSSPAPLSPTLAAFSSGARPPSPVDLPPPHVRAALLATYHAAVHPSLPVLSHAQAAAFSVASPPDAPMLLLALFAYTARLAPAPTRVAADLWYESALTLLTAALRRAELSTDVVQTLLLLALRDHGRGCDAQAWRGAGAAVRVAQELGLDSDANQAGHAHMLWGVVTMVDLFLSIQLGRAPAVADALRPLISPAALANGDTNRHASLPSPASTSTPAPAPALPYTSAPPAPDYAGAATSTAAYEDEDDAALFTHTCALVRIIARVHFLLGLRYSAVPGAGESESASTDGLALELAAWHRSLPARFHVALGGERVPRAVLEVHMLYHVGVGMLGCTRSSDSAASTSGGSGFGSGGGSGLDLGAGVDVDVGTYAADEAASAFNVLLDRYRPSLALAGPHVVWLVFAAARACLAAGSKRDVGRGTARALQTQLHLLNCREALAGMGATWELARRCARALERLMCADADALGPGKRNRGDGDGPAEGAGARKRR</sequence>
<dbReference type="CDD" id="cd00067">
    <property type="entry name" value="GAL4"/>
    <property type="match status" value="1"/>
</dbReference>
<comment type="subcellular location">
    <subcellularLocation>
        <location evidence="1">Nucleus</location>
    </subcellularLocation>
</comment>
<dbReference type="Pfam" id="PF00172">
    <property type="entry name" value="Zn_clus"/>
    <property type="match status" value="1"/>
</dbReference>
<feature type="region of interest" description="Disordered" evidence="8">
    <location>
        <begin position="151"/>
        <end position="197"/>
    </location>
</feature>
<dbReference type="CDD" id="cd12148">
    <property type="entry name" value="fungal_TF_MHR"/>
    <property type="match status" value="1"/>
</dbReference>
<evidence type="ECO:0000256" key="6">
    <source>
        <dbReference type="ARBA" id="ARBA00023163"/>
    </source>
</evidence>
<reference evidence="10" key="1">
    <citation type="submission" date="2023-03" db="EMBL/GenBank/DDBJ databases">
        <title>Massive genome expansion in bonnet fungi (Mycena s.s.) driven by repeated elements and novel gene families across ecological guilds.</title>
        <authorList>
            <consortium name="Lawrence Berkeley National Laboratory"/>
            <person name="Harder C.B."/>
            <person name="Miyauchi S."/>
            <person name="Viragh M."/>
            <person name="Kuo A."/>
            <person name="Thoen E."/>
            <person name="Andreopoulos B."/>
            <person name="Lu D."/>
            <person name="Skrede I."/>
            <person name="Drula E."/>
            <person name="Henrissat B."/>
            <person name="Morin E."/>
            <person name="Kohler A."/>
            <person name="Barry K."/>
            <person name="LaButti K."/>
            <person name="Morin E."/>
            <person name="Salamov A."/>
            <person name="Lipzen A."/>
            <person name="Mereny Z."/>
            <person name="Hegedus B."/>
            <person name="Baldrian P."/>
            <person name="Stursova M."/>
            <person name="Weitz H."/>
            <person name="Taylor A."/>
            <person name="Grigoriev I.V."/>
            <person name="Nagy L.G."/>
            <person name="Martin F."/>
            <person name="Kauserud H."/>
        </authorList>
    </citation>
    <scope>NUCLEOTIDE SEQUENCE</scope>
    <source>
        <strain evidence="10">CBHHK173m</strain>
    </source>
</reference>
<feature type="compositionally biased region" description="Pro residues" evidence="8">
    <location>
        <begin position="156"/>
        <end position="168"/>
    </location>
</feature>
<feature type="region of interest" description="Disordered" evidence="8">
    <location>
        <begin position="708"/>
        <end position="729"/>
    </location>
</feature>
<evidence type="ECO:0000259" key="9">
    <source>
        <dbReference type="PROSITE" id="PS50048"/>
    </source>
</evidence>
<keyword evidence="3" id="KW-0862">Zinc</keyword>
<evidence type="ECO:0000256" key="1">
    <source>
        <dbReference type="ARBA" id="ARBA00004123"/>
    </source>
</evidence>
<dbReference type="SUPFAM" id="SSF57701">
    <property type="entry name" value="Zn2/Cys6 DNA-binding domain"/>
    <property type="match status" value="1"/>
</dbReference>
<keyword evidence="11" id="KW-1185">Reference proteome</keyword>
<proteinExistence type="predicted"/>
<dbReference type="InterPro" id="IPR036864">
    <property type="entry name" value="Zn2-C6_fun-type_DNA-bd_sf"/>
</dbReference>
<dbReference type="InterPro" id="IPR001138">
    <property type="entry name" value="Zn2Cys6_DnaBD"/>
</dbReference>
<evidence type="ECO:0000256" key="7">
    <source>
        <dbReference type="ARBA" id="ARBA00023242"/>
    </source>
</evidence>
<dbReference type="GO" id="GO:0008270">
    <property type="term" value="F:zinc ion binding"/>
    <property type="evidence" value="ECO:0007669"/>
    <property type="project" value="InterPro"/>
</dbReference>
<dbReference type="AlphaFoldDB" id="A0AAD6XXZ3"/>
<evidence type="ECO:0000256" key="2">
    <source>
        <dbReference type="ARBA" id="ARBA00022723"/>
    </source>
</evidence>
<name>A0AAD6XXZ3_9AGAR</name>
<evidence type="ECO:0000256" key="4">
    <source>
        <dbReference type="ARBA" id="ARBA00023015"/>
    </source>
</evidence>
<dbReference type="SMART" id="SM00906">
    <property type="entry name" value="Fungal_trans"/>
    <property type="match status" value="1"/>
</dbReference>
<protein>
    <recommendedName>
        <fullName evidence="9">Zn(2)-C6 fungal-type domain-containing protein</fullName>
    </recommendedName>
</protein>
<gene>
    <name evidence="10" type="ORF">B0H15DRAFT_899587</name>
</gene>
<dbReference type="Pfam" id="PF04082">
    <property type="entry name" value="Fungal_trans"/>
    <property type="match status" value="1"/>
</dbReference>
<dbReference type="PANTHER" id="PTHR31313">
    <property type="entry name" value="TY1 ENHANCER ACTIVATOR"/>
    <property type="match status" value="1"/>
</dbReference>
<dbReference type="GO" id="GO:0000981">
    <property type="term" value="F:DNA-binding transcription factor activity, RNA polymerase II-specific"/>
    <property type="evidence" value="ECO:0007669"/>
    <property type="project" value="InterPro"/>
</dbReference>
<comment type="caution">
    <text evidence="10">The sequence shown here is derived from an EMBL/GenBank/DDBJ whole genome shotgun (WGS) entry which is preliminary data.</text>
</comment>
<keyword evidence="2" id="KW-0479">Metal-binding</keyword>
<evidence type="ECO:0000256" key="5">
    <source>
        <dbReference type="ARBA" id="ARBA00023125"/>
    </source>
</evidence>
<dbReference type="InterPro" id="IPR051615">
    <property type="entry name" value="Transcr_Regulatory_Elem"/>
</dbReference>
<dbReference type="Proteomes" id="UP001222325">
    <property type="component" value="Unassembled WGS sequence"/>
</dbReference>
<evidence type="ECO:0000313" key="11">
    <source>
        <dbReference type="Proteomes" id="UP001222325"/>
    </source>
</evidence>
<dbReference type="GO" id="GO:0003677">
    <property type="term" value="F:DNA binding"/>
    <property type="evidence" value="ECO:0007669"/>
    <property type="project" value="UniProtKB-KW"/>
</dbReference>
<dbReference type="GO" id="GO:0006351">
    <property type="term" value="P:DNA-templated transcription"/>
    <property type="evidence" value="ECO:0007669"/>
    <property type="project" value="InterPro"/>
</dbReference>
<dbReference type="SMART" id="SM00066">
    <property type="entry name" value="GAL4"/>
    <property type="match status" value="1"/>
</dbReference>
<dbReference type="Gene3D" id="4.10.240.10">
    <property type="entry name" value="Zn(2)-C6 fungal-type DNA-binding domain"/>
    <property type="match status" value="1"/>
</dbReference>
<feature type="compositionally biased region" description="Pro residues" evidence="8">
    <location>
        <begin position="456"/>
        <end position="467"/>
    </location>
</feature>
<accession>A0AAD6XXZ3</accession>
<evidence type="ECO:0000256" key="3">
    <source>
        <dbReference type="ARBA" id="ARBA00022833"/>
    </source>
</evidence>
<keyword evidence="4" id="KW-0805">Transcription regulation</keyword>
<keyword evidence="5" id="KW-0238">DNA-binding</keyword>
<feature type="region of interest" description="Disordered" evidence="8">
    <location>
        <begin position="438"/>
        <end position="467"/>
    </location>
</feature>